<dbReference type="PANTHER" id="PTHR23070">
    <property type="entry name" value="BCS1 AAA-TYPE ATPASE"/>
    <property type="match status" value="1"/>
</dbReference>
<keyword evidence="3" id="KW-1185">Reference proteome</keyword>
<evidence type="ECO:0000259" key="1">
    <source>
        <dbReference type="Pfam" id="PF00004"/>
    </source>
</evidence>
<dbReference type="InterPro" id="IPR027417">
    <property type="entry name" value="P-loop_NTPase"/>
</dbReference>
<evidence type="ECO:0000313" key="2">
    <source>
        <dbReference type="EnsemblPlants" id="ORUFI01G23400.1"/>
    </source>
</evidence>
<dbReference type="eggNOG" id="KOG0743">
    <property type="taxonomic scope" value="Eukaryota"/>
</dbReference>
<dbReference type="InterPro" id="IPR050747">
    <property type="entry name" value="Mitochondrial_chaperone_BCS1"/>
</dbReference>
<name>A0A0E0MYI8_ORYRU</name>
<dbReference type="Gene3D" id="3.40.50.300">
    <property type="entry name" value="P-loop containing nucleotide triphosphate hydrolases"/>
    <property type="match status" value="1"/>
</dbReference>
<dbReference type="Pfam" id="PF00004">
    <property type="entry name" value="AAA"/>
    <property type="match status" value="1"/>
</dbReference>
<dbReference type="OMA" id="NESWSWR"/>
<protein>
    <recommendedName>
        <fullName evidence="1">ATPase AAA-type core domain-containing protein</fullName>
    </recommendedName>
</protein>
<accession>A0A0E0MYI8</accession>
<reference evidence="3" key="1">
    <citation type="submission" date="2013-06" db="EMBL/GenBank/DDBJ databases">
        <authorList>
            <person name="Zhao Q."/>
        </authorList>
    </citation>
    <scope>NUCLEOTIDE SEQUENCE</scope>
    <source>
        <strain evidence="3">cv. W1943</strain>
    </source>
</reference>
<evidence type="ECO:0000313" key="3">
    <source>
        <dbReference type="Proteomes" id="UP000008022"/>
    </source>
</evidence>
<dbReference type="AlphaFoldDB" id="A0A0E0MYI8"/>
<dbReference type="EnsemblPlants" id="ORUFI01G23400.1">
    <property type="protein sequence ID" value="ORUFI01G23400.1"/>
    <property type="gene ID" value="ORUFI01G23400"/>
</dbReference>
<proteinExistence type="predicted"/>
<dbReference type="Gramene" id="ORUFI01G23400.1">
    <property type="protein sequence ID" value="ORUFI01G23400.1"/>
    <property type="gene ID" value="ORUFI01G23400"/>
</dbReference>
<feature type="domain" description="ATPase AAA-type core" evidence="1">
    <location>
        <begin position="197"/>
        <end position="235"/>
    </location>
</feature>
<dbReference type="Proteomes" id="UP000008022">
    <property type="component" value="Unassembled WGS sequence"/>
</dbReference>
<dbReference type="GO" id="GO:0005524">
    <property type="term" value="F:ATP binding"/>
    <property type="evidence" value="ECO:0007669"/>
    <property type="project" value="InterPro"/>
</dbReference>
<dbReference type="SUPFAM" id="SSF52540">
    <property type="entry name" value="P-loop containing nucleoside triphosphate hydrolases"/>
    <property type="match status" value="1"/>
</dbReference>
<dbReference type="HOGENOM" id="CLU_010189_0_2_1"/>
<organism evidence="2 3">
    <name type="scientific">Oryza rufipogon</name>
    <name type="common">Brownbeard rice</name>
    <name type="synonym">Asian wild rice</name>
    <dbReference type="NCBI Taxonomy" id="4529"/>
    <lineage>
        <taxon>Eukaryota</taxon>
        <taxon>Viridiplantae</taxon>
        <taxon>Streptophyta</taxon>
        <taxon>Embryophyta</taxon>
        <taxon>Tracheophyta</taxon>
        <taxon>Spermatophyta</taxon>
        <taxon>Magnoliopsida</taxon>
        <taxon>Liliopsida</taxon>
        <taxon>Poales</taxon>
        <taxon>Poaceae</taxon>
        <taxon>BOP clade</taxon>
        <taxon>Oryzoideae</taxon>
        <taxon>Oryzeae</taxon>
        <taxon>Oryzinae</taxon>
        <taxon>Oryza</taxon>
    </lineage>
</organism>
<sequence>MDLSSAAGVSPSRAVATATTMTAYAVLARGMARELVVPHDLCAVVSWATTLVHARLGPRPAERRTAIINRVDEDGRHDSCFADAHAYLATKIDPRALGRFRLSGVGGGGERGRWNSLSMVPATRCPTSSRAWSSGGLPSPRKAARRRERELKIYMNESWSWRGIVHHHPATFDTVAMDPGLKRSIVADLDPGQGRGYLLYGPPGTGKSSLVAAIANHLRFNLYDLDLFQVHDNSVLHPRRRGHRLLLHLQVEGRRWQRAQHDLSDKIQLPHPTNNAIFLIEQQSLTLSGLLNFIDGLWSTSGEERVVVFTLHHQLQGTPRRGAAPAGADGHACSPAWTPRRPRCRRCCCAASDDVDAALRALVEFLQEKKRAMCRSHQEQSSLKVQSLR</sequence>
<dbReference type="STRING" id="4529.A0A0E0MYI8"/>
<dbReference type="GO" id="GO:0016887">
    <property type="term" value="F:ATP hydrolysis activity"/>
    <property type="evidence" value="ECO:0007669"/>
    <property type="project" value="InterPro"/>
</dbReference>
<dbReference type="InterPro" id="IPR003959">
    <property type="entry name" value="ATPase_AAA_core"/>
</dbReference>
<reference evidence="2" key="2">
    <citation type="submission" date="2015-06" db="UniProtKB">
        <authorList>
            <consortium name="EnsemblPlants"/>
        </authorList>
    </citation>
    <scope>IDENTIFICATION</scope>
</reference>